<feature type="domain" description="RanBP2-type" evidence="6">
    <location>
        <begin position="637"/>
        <end position="663"/>
    </location>
</feature>
<dbReference type="InterPro" id="IPR001876">
    <property type="entry name" value="Znf_RanBP2"/>
</dbReference>
<reference evidence="8" key="1">
    <citation type="submission" date="2015-09" db="EMBL/GenBank/DDBJ databases">
        <title>Complete sequence of Algoriphagus sp. M8-2.</title>
        <authorList>
            <person name="Shintani M."/>
        </authorList>
    </citation>
    <scope>NUCLEOTIDE SEQUENCE [LARGE SCALE GENOMIC DNA]</scope>
    <source>
        <strain evidence="8">M8-2</strain>
    </source>
</reference>
<feature type="domain" description="RanBP2-type" evidence="6">
    <location>
        <begin position="565"/>
        <end position="591"/>
    </location>
</feature>
<dbReference type="STRING" id="1727163.AO498_15570"/>
<dbReference type="RefSeq" id="WP_067549708.1">
    <property type="nucleotide sequence ID" value="NZ_CP012836.1"/>
</dbReference>
<dbReference type="Proteomes" id="UP000073816">
    <property type="component" value="Chromosome"/>
</dbReference>
<name>A0A142ERW7_9BACT</name>
<evidence type="ECO:0000256" key="3">
    <source>
        <dbReference type="ARBA" id="ARBA00022771"/>
    </source>
</evidence>
<keyword evidence="3" id="KW-0863">Zinc-finger</keyword>
<feature type="domain" description="RanBP2-type" evidence="6">
    <location>
        <begin position="925"/>
        <end position="951"/>
    </location>
</feature>
<feature type="chain" id="PRO_5007494852" description="RanBP2-type domain-containing protein" evidence="5">
    <location>
        <begin position="20"/>
        <end position="1491"/>
    </location>
</feature>
<evidence type="ECO:0000256" key="1">
    <source>
        <dbReference type="ARBA" id="ARBA00022723"/>
    </source>
</evidence>
<feature type="domain" description="RanBP2-type" evidence="6">
    <location>
        <begin position="709"/>
        <end position="735"/>
    </location>
</feature>
<dbReference type="EMBL" id="CP012836">
    <property type="protein sequence ID" value="AMQ57872.1"/>
    <property type="molecule type" value="Genomic_DNA"/>
</dbReference>
<dbReference type="Gene3D" id="3.90.10.10">
    <property type="entry name" value="Cytochrome C3"/>
    <property type="match status" value="19"/>
</dbReference>
<feature type="domain" description="RanBP2-type" evidence="6">
    <location>
        <begin position="421"/>
        <end position="447"/>
    </location>
</feature>
<proteinExistence type="predicted"/>
<dbReference type="PANTHER" id="PTHR35038">
    <property type="entry name" value="DISSIMILATORY SULFITE REDUCTASE SIRA"/>
    <property type="match status" value="1"/>
</dbReference>
<feature type="domain" description="RanBP2-type" evidence="6">
    <location>
        <begin position="1213"/>
        <end position="1239"/>
    </location>
</feature>
<dbReference type="PATRIC" id="fig|1727163.4.peg.3267"/>
<feature type="domain" description="RanBP2-type" evidence="6">
    <location>
        <begin position="1357"/>
        <end position="1383"/>
    </location>
</feature>
<evidence type="ECO:0000256" key="4">
    <source>
        <dbReference type="ARBA" id="ARBA00022833"/>
    </source>
</evidence>
<dbReference type="InterPro" id="IPR036280">
    <property type="entry name" value="Multihaem_cyt_sf"/>
</dbReference>
<feature type="domain" description="RanBP2-type" evidence="6">
    <location>
        <begin position="277"/>
        <end position="303"/>
    </location>
</feature>
<feature type="domain" description="RanBP2-type" evidence="6">
    <location>
        <begin position="493"/>
        <end position="519"/>
    </location>
</feature>
<evidence type="ECO:0000256" key="2">
    <source>
        <dbReference type="ARBA" id="ARBA00022729"/>
    </source>
</evidence>
<dbReference type="PANTHER" id="PTHR35038:SF6">
    <property type="entry name" value="SURFACE LOCALIZED DECAHEME CYTOCHROME C LIPOPROTEIN"/>
    <property type="match status" value="1"/>
</dbReference>
<sequence>MKHLLLFGLLVLISITGFAQNPHGKKFSIDCKECHTVGDWSFKSIENGFSHDSDTDFLLKGSHSTVTCTDCHQTLDFKVENPACVSCHQDVHLNSVGSDCARCHNETAWQTLDIQNIHEQNGFPLVGQHQAISCENCHVSDNNLRWDRIGNDCISCHQTDFLETENPNHGEAGFSTNCIECHQDSDITWGTGDFHHEFPLTGAHAINDCAACHDTNNFAAASPDCISCHQPDYNGAKNPDHQALGFSQDCSTCHTTESWDGAQFPDHDFFPLTGGHAINDCAACHDTNNFAAASPDCISCHQPDYNGAKNPDHQALGFSTDCATCHTTESWDGAQFPDHDFFPLTGGHAINDCAACHDVNNFAAASPDCISCHQPDYNGAKNPDHQALGFSQDCATCHTTESWDGAQFPDHDFFPLTGGHAINDCAACHDVNNFAAASPDCISCHQPDYNGAKNPDHQALGFSTDCATCHTTESWDGAQFPDHDFFPLTGGHAINDCAACHDVNNFAAASPDCISCHQPDYNGAKNPDHQALGFSTDCATCHTTESWDGAQFPDHDFFPLTGGHAINDCAACHDTNNFAAASPDCISCHQPDYNGAKNPDHQALGFSTDCATCHTTESWDGAQFPDHDFFPLTGGHAINDCAACHDTNNFAAASPDCISCHQPDYNGVKNPDHQALGFSTDCATCHTTESWDGAQFPDHDFFPLTGGHAINDCAACHDTNNFAAASPDCISCHQPDYNGAKNPDHQALGFSQDCATCHTTESWDGAQFPDHDFFPLTGGHAINDCAACHDVNNFAAASPDCISCHQPDYNGAKNPDHQALGFSQDCATCHTTESWDGAQFPDHDFFPLTGGHAINDCAACHDVNNFAAASPDCISCHQPDYNGAKNPDHQALGFSTDCATCHTTESWDGAQFSDHDFFPLTGGHAINDCAACHDTNNFAAASPDCISCHQPDYNGAKNPDHQALGFSQDCATCHTTESWDGAQFPDHDFFPLTGGHAINDCAACHDTNNFAAASPDCISCHQPDYNGAKNPDHQALGFSQDCATCHTTESWDGAQFPDHDFFPLTGGHAINDCAACHDVNNFAAASPDCISCHQPDYSGAKNPDHQALGFSQDCASCHTTESWDGAQFPDHDFFPLTGGHAINDCAACHDVNNFAAASPDCISCHQPDYNGAKNPDHQALGFSQDCATCHTTESWDGAQFPDHDFFPLTGGHAINDCAACHDTNNFAAASPDCISCHQPDYSGAKNPDHQALGFSTDCATCHTTESWDGAQFPDHDFFPLTGGHAINDCAACHDVNNFAAASPDCISCHQPDYSGAKNPDHQALGFSQDCASCHTTESWDGAQFPDHDFFPLTGGHAINDCAACHDVNNFAAASPDCISCHQSDYNATRSPNHQTSGFNTECILCHYTNAWKPADFREHDALYFPIYSGRHRNEWDSCVECHTNTGSYASFSCIDCHEHSNQSKVTRDHQGVRNFVYQSAACFECHPDGRN</sequence>
<dbReference type="InterPro" id="IPR001680">
    <property type="entry name" value="WD40_rpt"/>
</dbReference>
<organism evidence="7 8">
    <name type="scientific">Algoriphagus sanaruensis</name>
    <dbReference type="NCBI Taxonomy" id="1727163"/>
    <lineage>
        <taxon>Bacteria</taxon>
        <taxon>Pseudomonadati</taxon>
        <taxon>Bacteroidota</taxon>
        <taxon>Cytophagia</taxon>
        <taxon>Cytophagales</taxon>
        <taxon>Cyclobacteriaceae</taxon>
        <taxon>Algoriphagus</taxon>
    </lineage>
</organism>
<evidence type="ECO:0000259" key="6">
    <source>
        <dbReference type="SMART" id="SM00547"/>
    </source>
</evidence>
<protein>
    <recommendedName>
        <fullName evidence="6">RanBP2-type domain-containing protein</fullName>
    </recommendedName>
</protein>
<dbReference type="SMART" id="SM00547">
    <property type="entry name" value="ZnF_RBZ"/>
    <property type="match status" value="17"/>
</dbReference>
<keyword evidence="2 5" id="KW-0732">Signal</keyword>
<keyword evidence="8" id="KW-1185">Reference proteome</keyword>
<evidence type="ECO:0000256" key="5">
    <source>
        <dbReference type="SAM" id="SignalP"/>
    </source>
</evidence>
<feature type="domain" description="RanBP2-type" evidence="6">
    <location>
        <begin position="1285"/>
        <end position="1311"/>
    </location>
</feature>
<keyword evidence="4" id="KW-0862">Zinc</keyword>
<dbReference type="OrthoDB" id="9814800at2"/>
<feature type="domain" description="RanBP2-type" evidence="6">
    <location>
        <begin position="1069"/>
        <end position="1095"/>
    </location>
</feature>
<evidence type="ECO:0000313" key="8">
    <source>
        <dbReference type="Proteomes" id="UP000073816"/>
    </source>
</evidence>
<feature type="domain" description="RanBP2-type" evidence="6">
    <location>
        <begin position="349"/>
        <end position="375"/>
    </location>
</feature>
<feature type="domain" description="RanBP2-type" evidence="6">
    <location>
        <begin position="853"/>
        <end position="879"/>
    </location>
</feature>
<feature type="signal peptide" evidence="5">
    <location>
        <begin position="1"/>
        <end position="19"/>
    </location>
</feature>
<dbReference type="KEGG" id="alm:AO498_15570"/>
<keyword evidence="1" id="KW-0479">Metal-binding</keyword>
<gene>
    <name evidence="7" type="ORF">AO498_15570</name>
</gene>
<feature type="domain" description="RanBP2-type" evidence="6">
    <location>
        <begin position="781"/>
        <end position="807"/>
    </location>
</feature>
<feature type="domain" description="RanBP2-type" evidence="6">
    <location>
        <begin position="997"/>
        <end position="1023"/>
    </location>
</feature>
<accession>A0A142ERW7</accession>
<dbReference type="InterPro" id="IPR051829">
    <property type="entry name" value="Multiheme_Cytochr_ET"/>
</dbReference>
<dbReference type="SMART" id="SM00320">
    <property type="entry name" value="WD40"/>
    <property type="match status" value="17"/>
</dbReference>
<dbReference type="GO" id="GO:0008270">
    <property type="term" value="F:zinc ion binding"/>
    <property type="evidence" value="ECO:0007669"/>
    <property type="project" value="UniProtKB-KW"/>
</dbReference>
<feature type="domain" description="RanBP2-type" evidence="6">
    <location>
        <begin position="205"/>
        <end position="231"/>
    </location>
</feature>
<dbReference type="SUPFAM" id="SSF48695">
    <property type="entry name" value="Multiheme cytochromes"/>
    <property type="match status" value="8"/>
</dbReference>
<dbReference type="GO" id="GO:0016491">
    <property type="term" value="F:oxidoreductase activity"/>
    <property type="evidence" value="ECO:0007669"/>
    <property type="project" value="TreeGrafter"/>
</dbReference>
<evidence type="ECO:0000313" key="7">
    <source>
        <dbReference type="EMBL" id="AMQ57872.1"/>
    </source>
</evidence>
<feature type="domain" description="RanBP2-type" evidence="6">
    <location>
        <begin position="1141"/>
        <end position="1167"/>
    </location>
</feature>
<reference evidence="7 8" key="2">
    <citation type="journal article" date="2016" name="Genome Announc.">
        <title>Complete Genome Sequence of Algoriphagus sp. Strain M8-2, Isolated from a Brackish Lake.</title>
        <authorList>
            <person name="Muraguchi Y."/>
            <person name="Kushimoto K."/>
            <person name="Ohtsubo Y."/>
            <person name="Suzuki T."/>
            <person name="Dohra H."/>
            <person name="Kimbara K."/>
            <person name="Shintani M."/>
        </authorList>
    </citation>
    <scope>NUCLEOTIDE SEQUENCE [LARGE SCALE GENOMIC DNA]</scope>
    <source>
        <strain evidence="7 8">M8-2</strain>
    </source>
</reference>